<proteinExistence type="predicted"/>
<dbReference type="AlphaFoldDB" id="A0A9N9E538"/>
<feature type="compositionally biased region" description="Basic and acidic residues" evidence="1">
    <location>
        <begin position="30"/>
        <end position="45"/>
    </location>
</feature>
<protein>
    <submittedName>
        <fullName evidence="2">4359_t:CDS:1</fullName>
    </submittedName>
</protein>
<name>A0A9N9E538_9GLOM</name>
<accession>A0A9N9E538</accession>
<feature type="compositionally biased region" description="Polar residues" evidence="1">
    <location>
        <begin position="100"/>
        <end position="110"/>
    </location>
</feature>
<evidence type="ECO:0000256" key="1">
    <source>
        <dbReference type="SAM" id="MobiDB-lite"/>
    </source>
</evidence>
<dbReference type="Proteomes" id="UP000789342">
    <property type="component" value="Unassembled WGS sequence"/>
</dbReference>
<feature type="compositionally biased region" description="Basic and acidic residues" evidence="1">
    <location>
        <begin position="264"/>
        <end position="275"/>
    </location>
</feature>
<feature type="region of interest" description="Disordered" evidence="1">
    <location>
        <begin position="1"/>
        <end position="118"/>
    </location>
</feature>
<gene>
    <name evidence="2" type="ORF">AMORRO_LOCUS10385</name>
</gene>
<reference evidence="2" key="1">
    <citation type="submission" date="2021-06" db="EMBL/GenBank/DDBJ databases">
        <authorList>
            <person name="Kallberg Y."/>
            <person name="Tangrot J."/>
            <person name="Rosling A."/>
        </authorList>
    </citation>
    <scope>NUCLEOTIDE SEQUENCE</scope>
    <source>
        <strain evidence="2">CL551</strain>
    </source>
</reference>
<evidence type="ECO:0000313" key="2">
    <source>
        <dbReference type="EMBL" id="CAG8660481.1"/>
    </source>
</evidence>
<sequence length="313" mass="35235">PYQEGTCRNAESDSGSEEGSRQSRCHGLFRKSENRKGKVVPESKMMRKGYPRTRMNSPAQESECDDDDIPSPKKMNDPVLNDDETGSDSESVEEDCTKSGPIQGSYLRTNSKPEPRKLRRINDDVVSSKRTTSVVTVKERGIVAEGRRLKICKGTGKRSNSSGPNYETRPKISNAIIQPSQPGGTSMKARNDLKTVNETEEISLFKNNQRCHVMMLGKRWLEEIKKVDGRTGRSDNEWELQATPTIWENQDKVDKIGIDPEIEKESARELPEDKQSSSIEILKVKQKRGKDGGVHEISTPHDDHKYDGPNEFS</sequence>
<dbReference type="EMBL" id="CAJVPV010011363">
    <property type="protein sequence ID" value="CAG8660481.1"/>
    <property type="molecule type" value="Genomic_DNA"/>
</dbReference>
<feature type="compositionally biased region" description="Basic and acidic residues" evidence="1">
    <location>
        <begin position="289"/>
        <end position="313"/>
    </location>
</feature>
<feature type="region of interest" description="Disordered" evidence="1">
    <location>
        <begin position="264"/>
        <end position="313"/>
    </location>
</feature>
<evidence type="ECO:0000313" key="3">
    <source>
        <dbReference type="Proteomes" id="UP000789342"/>
    </source>
</evidence>
<keyword evidence="3" id="KW-1185">Reference proteome</keyword>
<organism evidence="2 3">
    <name type="scientific">Acaulospora morrowiae</name>
    <dbReference type="NCBI Taxonomy" id="94023"/>
    <lineage>
        <taxon>Eukaryota</taxon>
        <taxon>Fungi</taxon>
        <taxon>Fungi incertae sedis</taxon>
        <taxon>Mucoromycota</taxon>
        <taxon>Glomeromycotina</taxon>
        <taxon>Glomeromycetes</taxon>
        <taxon>Diversisporales</taxon>
        <taxon>Acaulosporaceae</taxon>
        <taxon>Acaulospora</taxon>
    </lineage>
</organism>
<comment type="caution">
    <text evidence="2">The sequence shown here is derived from an EMBL/GenBank/DDBJ whole genome shotgun (WGS) entry which is preliminary data.</text>
</comment>
<feature type="non-terminal residue" evidence="2">
    <location>
        <position position="1"/>
    </location>
</feature>
<feature type="compositionally biased region" description="Acidic residues" evidence="1">
    <location>
        <begin position="80"/>
        <end position="94"/>
    </location>
</feature>